<accession>A0A450XPL2</accession>
<gene>
    <name evidence="1" type="ORF">BECKMB1821G_GA0114241_107615</name>
</gene>
<evidence type="ECO:0008006" key="2">
    <source>
        <dbReference type="Google" id="ProtNLM"/>
    </source>
</evidence>
<name>A0A450XPL2_9GAMM</name>
<dbReference type="AlphaFoldDB" id="A0A450XPL2"/>
<protein>
    <recommendedName>
        <fullName evidence="2">Fission protein ELM1</fullName>
    </recommendedName>
</protein>
<proteinExistence type="predicted"/>
<evidence type="ECO:0000313" key="1">
    <source>
        <dbReference type="EMBL" id="VFK31078.1"/>
    </source>
</evidence>
<dbReference type="InterPro" id="IPR009367">
    <property type="entry name" value="Elm1-like"/>
</dbReference>
<dbReference type="Pfam" id="PF06258">
    <property type="entry name" value="Mito_fiss_Elm1"/>
    <property type="match status" value="1"/>
</dbReference>
<sequence length="331" mass="37378">MTICFTGKATKSNPKHLYIFMITDHRTVVVWRFRDGKRGHENQTLGLLQALGRLLPIRALDIAVETGFSYLLNIGLKRPFLERSLPAPDLLIGAGHGTHLPLLAAARARGGRTVVLMKPSLPIRWFDLCVVPEHDNIRPCGNVFITRGVLNPMVRNDPDNKPEQGLFLIGGPSRHYGWDEDALFQQIQRIVTRESGINWIATTSRRTPQSTARALMERKWENLHPILHSDTSQNWLPQQLGQTRIAWVTEDSVSMIYEALTAGAAIGLLPIPRRAASRLSLGVDRLVEDGLVTTFSHWRDGITLRYAHNEFDEAARCARWIAEHWFGSYLT</sequence>
<dbReference type="EMBL" id="CAADFO010000076">
    <property type="protein sequence ID" value="VFK31078.1"/>
    <property type="molecule type" value="Genomic_DNA"/>
</dbReference>
<organism evidence="1">
    <name type="scientific">Candidatus Kentrum sp. MB</name>
    <dbReference type="NCBI Taxonomy" id="2138164"/>
    <lineage>
        <taxon>Bacteria</taxon>
        <taxon>Pseudomonadati</taxon>
        <taxon>Pseudomonadota</taxon>
        <taxon>Gammaproteobacteria</taxon>
        <taxon>Candidatus Kentrum</taxon>
    </lineage>
</organism>
<reference evidence="1" key="1">
    <citation type="submission" date="2019-02" db="EMBL/GenBank/DDBJ databases">
        <authorList>
            <person name="Gruber-Vodicka R. H."/>
            <person name="Seah K. B. B."/>
        </authorList>
    </citation>
    <scope>NUCLEOTIDE SEQUENCE</scope>
    <source>
        <strain evidence="1">BECK_BZ197</strain>
    </source>
</reference>